<accession>A0A7L7SI01</accession>
<gene>
    <name evidence="1" type="primary">65</name>
    <name evidence="1" type="ORF">SEA_CLOWN_65</name>
</gene>
<dbReference type="GeneID" id="65128395"/>
<proteinExistence type="predicted"/>
<keyword evidence="2" id="KW-1185">Reference proteome</keyword>
<evidence type="ECO:0000313" key="2">
    <source>
        <dbReference type="Proteomes" id="UP000516645"/>
    </source>
</evidence>
<reference evidence="1 2" key="1">
    <citation type="submission" date="2020-07" db="EMBL/GenBank/DDBJ databases">
        <authorList>
            <person name="Bortz R.L."/>
            <person name="Bai C."/>
            <person name="Brody A."/>
            <person name="Douse D."/>
            <person name="Feder N.M."/>
            <person name="Fischer E."/>
            <person name="Kim I."/>
            <person name="Kornbau S."/>
            <person name="Malek C.E."/>
            <person name="Menendez J.A."/>
            <person name="Moore R.J."/>
            <person name="Pinkovsky V.I."/>
            <person name="Raghavan D."/>
            <person name="Reznik A.S."/>
            <person name="Sciarra A.R."/>
            <person name="Starinsky S.F."/>
            <person name="Vaughan O."/>
            <person name="Walker S.E."/>
            <person name="Wiemann J."/>
            <person name="Butela K.A."/>
            <person name="Garlena R.A."/>
            <person name="Russell D.A."/>
            <person name="Pope W.H."/>
            <person name="Jacobs-Sera D."/>
            <person name="Hatfull G.F."/>
        </authorList>
    </citation>
    <scope>NUCLEOTIDE SEQUENCE [LARGE SCALE GENOMIC DNA]</scope>
</reference>
<name>A0A7L7SI01_9CAUD</name>
<dbReference type="EMBL" id="MT771343">
    <property type="protein sequence ID" value="QOC56063.1"/>
    <property type="molecule type" value="Genomic_DNA"/>
</dbReference>
<sequence>MTYHFRTIEIACDSGCGREVSLTVAEEDPDRAYRAACRRLVTVDGWSDQDGMHCRACSLIRAGWAAAPGPNQSGHDMTLESVTAPDVSDLDDILDWAGIENQEAHRG</sequence>
<protein>
    <submittedName>
        <fullName evidence="1">Uncharacterized protein</fullName>
    </submittedName>
</protein>
<dbReference type="KEGG" id="vg:65128395"/>
<organism evidence="1 2">
    <name type="scientific">Gordonia phage Clown</name>
    <dbReference type="NCBI Taxonomy" id="2759393"/>
    <lineage>
        <taxon>Viruses</taxon>
        <taxon>Duplodnaviria</taxon>
        <taxon>Heunggongvirae</taxon>
        <taxon>Uroviricota</taxon>
        <taxon>Caudoviricetes</taxon>
        <taxon>Stackebrandtviridae</taxon>
        <taxon>Frickvirinae</taxon>
        <taxon>Clownvirus</taxon>
        <taxon>Clownvirus clown</taxon>
    </lineage>
</organism>
<evidence type="ECO:0000313" key="1">
    <source>
        <dbReference type="EMBL" id="QOC56063.1"/>
    </source>
</evidence>
<dbReference type="RefSeq" id="YP_010110105.1">
    <property type="nucleotide sequence ID" value="NC_055867.1"/>
</dbReference>
<dbReference type="Proteomes" id="UP000516645">
    <property type="component" value="Segment"/>
</dbReference>